<dbReference type="Gene3D" id="3.40.50.300">
    <property type="entry name" value="P-loop containing nucleotide triphosphate hydrolases"/>
    <property type="match status" value="1"/>
</dbReference>
<protein>
    <recommendedName>
        <fullName evidence="10">TrmE-type G domain-containing protein</fullName>
    </recommendedName>
</protein>
<dbReference type="GO" id="GO:0002098">
    <property type="term" value="P:tRNA wobble uridine modification"/>
    <property type="evidence" value="ECO:0007669"/>
    <property type="project" value="TreeGrafter"/>
</dbReference>
<dbReference type="EMBL" id="CABVLU010000005">
    <property type="protein sequence ID" value="VVT58190.1"/>
    <property type="molecule type" value="Genomic_DNA"/>
</dbReference>
<dbReference type="Proteomes" id="UP000398389">
    <property type="component" value="Unassembled WGS sequence"/>
</dbReference>
<evidence type="ECO:0000256" key="4">
    <source>
        <dbReference type="ARBA" id="ARBA00023134"/>
    </source>
</evidence>
<dbReference type="InterPro" id="IPR027368">
    <property type="entry name" value="MnmE_dom2"/>
</dbReference>
<dbReference type="PANTHER" id="PTHR42714">
    <property type="entry name" value="TRNA MODIFICATION GTPASE GTPBP3"/>
    <property type="match status" value="1"/>
</dbReference>
<evidence type="ECO:0000259" key="5">
    <source>
        <dbReference type="Pfam" id="PF01926"/>
    </source>
</evidence>
<dbReference type="InterPro" id="IPR006073">
    <property type="entry name" value="GTP-bd"/>
</dbReference>
<evidence type="ECO:0000259" key="6">
    <source>
        <dbReference type="Pfam" id="PF10396"/>
    </source>
</evidence>
<dbReference type="HAMAP" id="MF_00379">
    <property type="entry name" value="GTPase_MnmE"/>
    <property type="match status" value="1"/>
</dbReference>
<dbReference type="Pfam" id="PF01926">
    <property type="entry name" value="MMR_HSR1"/>
    <property type="match status" value="1"/>
</dbReference>
<dbReference type="InterPro" id="IPR027417">
    <property type="entry name" value="P-loop_NTPase"/>
</dbReference>
<comment type="similarity">
    <text evidence="1">Belongs to the TRAFAC class TrmE-Era-EngA-EngB-Septin-like GTPase superfamily. TrmE GTPase family.</text>
</comment>
<dbReference type="Gene3D" id="1.20.120.430">
    <property type="entry name" value="tRNA modification GTPase MnmE domain 2"/>
    <property type="match status" value="1"/>
</dbReference>
<dbReference type="GO" id="GO:0005525">
    <property type="term" value="F:GTP binding"/>
    <property type="evidence" value="ECO:0007669"/>
    <property type="project" value="UniProtKB-KW"/>
</dbReference>
<dbReference type="Gene3D" id="3.30.1360.120">
    <property type="entry name" value="Probable tRNA modification gtpase trme, domain 1"/>
    <property type="match status" value="1"/>
</dbReference>
<dbReference type="SUPFAM" id="SSF52540">
    <property type="entry name" value="P-loop containing nucleoside triphosphate hydrolases"/>
    <property type="match status" value="1"/>
</dbReference>
<dbReference type="CDD" id="cd14858">
    <property type="entry name" value="TrmE_N"/>
    <property type="match status" value="1"/>
</dbReference>
<keyword evidence="2" id="KW-0819">tRNA processing</keyword>
<dbReference type="GO" id="GO:0003924">
    <property type="term" value="F:GTPase activity"/>
    <property type="evidence" value="ECO:0007669"/>
    <property type="project" value="InterPro"/>
</dbReference>
<dbReference type="PANTHER" id="PTHR42714:SF2">
    <property type="entry name" value="TRNA MODIFICATION GTPASE GTPBP3, MITOCHONDRIAL"/>
    <property type="match status" value="1"/>
</dbReference>
<evidence type="ECO:0000256" key="3">
    <source>
        <dbReference type="ARBA" id="ARBA00022741"/>
    </source>
</evidence>
<dbReference type="Pfam" id="PF10396">
    <property type="entry name" value="TrmE_N"/>
    <property type="match status" value="1"/>
</dbReference>
<dbReference type="GO" id="GO:0030488">
    <property type="term" value="P:tRNA methylation"/>
    <property type="evidence" value="ECO:0007669"/>
    <property type="project" value="TreeGrafter"/>
</dbReference>
<evidence type="ECO:0000313" key="9">
    <source>
        <dbReference type="Proteomes" id="UP000398389"/>
    </source>
</evidence>
<dbReference type="InterPro" id="IPR005225">
    <property type="entry name" value="Small_GTP-bd"/>
</dbReference>
<dbReference type="NCBIfam" id="TIGR00231">
    <property type="entry name" value="small_GTP"/>
    <property type="match status" value="1"/>
</dbReference>
<organism evidence="8 9">
    <name type="scientific">Magnusiomyces paraingens</name>
    <dbReference type="NCBI Taxonomy" id="2606893"/>
    <lineage>
        <taxon>Eukaryota</taxon>
        <taxon>Fungi</taxon>
        <taxon>Dikarya</taxon>
        <taxon>Ascomycota</taxon>
        <taxon>Saccharomycotina</taxon>
        <taxon>Dipodascomycetes</taxon>
        <taxon>Dipodascales</taxon>
        <taxon>Dipodascaceae</taxon>
        <taxon>Magnusiomyces</taxon>
    </lineage>
</organism>
<dbReference type="InterPro" id="IPR027266">
    <property type="entry name" value="TrmE/GcvT-like"/>
</dbReference>
<dbReference type="RefSeq" id="XP_031856687.1">
    <property type="nucleotide sequence ID" value="XM_032000796.1"/>
</dbReference>
<dbReference type="InterPro" id="IPR004520">
    <property type="entry name" value="GTPase_MnmE"/>
</dbReference>
<name>A0A5E8C558_9ASCO</name>
<keyword evidence="3" id="KW-0547">Nucleotide-binding</keyword>
<feature type="domain" description="MnmE helical" evidence="7">
    <location>
        <begin position="163"/>
        <end position="529"/>
    </location>
</feature>
<feature type="domain" description="GTP-binding protein TrmE N-terminal" evidence="6">
    <location>
        <begin position="23"/>
        <end position="159"/>
    </location>
</feature>
<feature type="domain" description="G" evidence="5">
    <location>
        <begin position="266"/>
        <end position="396"/>
    </location>
</feature>
<dbReference type="NCBIfam" id="NF003661">
    <property type="entry name" value="PRK05291.1-3"/>
    <property type="match status" value="1"/>
</dbReference>
<keyword evidence="4" id="KW-0342">GTP-binding</keyword>
<gene>
    <name evidence="8" type="ORF">SAPINGB_P006082</name>
</gene>
<evidence type="ECO:0000259" key="7">
    <source>
        <dbReference type="Pfam" id="PF12631"/>
    </source>
</evidence>
<dbReference type="OrthoDB" id="188276at2759"/>
<dbReference type="AlphaFoldDB" id="A0A5E8C558"/>
<reference evidence="8 9" key="1">
    <citation type="submission" date="2019-09" db="EMBL/GenBank/DDBJ databases">
        <authorList>
            <person name="Brejova B."/>
        </authorList>
    </citation>
    <scope>NUCLEOTIDE SEQUENCE [LARGE SCALE GENOMIC DNA]</scope>
</reference>
<dbReference type="InterPro" id="IPR025867">
    <property type="entry name" value="MnmE_helical"/>
</dbReference>
<dbReference type="CDD" id="cd04164">
    <property type="entry name" value="trmE"/>
    <property type="match status" value="1"/>
</dbReference>
<accession>A0A5E8C558</accession>
<dbReference type="GO" id="GO:0005739">
    <property type="term" value="C:mitochondrion"/>
    <property type="evidence" value="ECO:0007669"/>
    <property type="project" value="TreeGrafter"/>
</dbReference>
<evidence type="ECO:0000256" key="2">
    <source>
        <dbReference type="ARBA" id="ARBA00022694"/>
    </source>
</evidence>
<dbReference type="InterPro" id="IPR018948">
    <property type="entry name" value="GTP-bd_TrmE_N"/>
</dbReference>
<proteinExistence type="inferred from homology"/>
<keyword evidence="9" id="KW-1185">Reference proteome</keyword>
<dbReference type="InterPro" id="IPR031168">
    <property type="entry name" value="G_TrmE"/>
</dbReference>
<evidence type="ECO:0000313" key="8">
    <source>
        <dbReference type="EMBL" id="VVT58190.1"/>
    </source>
</evidence>
<dbReference type="GeneID" id="43584896"/>
<evidence type="ECO:0008006" key="10">
    <source>
        <dbReference type="Google" id="ProtNLM"/>
    </source>
</evidence>
<evidence type="ECO:0000256" key="1">
    <source>
        <dbReference type="ARBA" id="ARBA00011043"/>
    </source>
</evidence>
<dbReference type="Pfam" id="PF12631">
    <property type="entry name" value="MnmE_helical"/>
    <property type="match status" value="1"/>
</dbReference>
<sequence>MPFIKAFQARFYSHVPRTSYLPTIYALSTKPGKAAIAIVRVSGTRSKEVYKLLTRRAKDPTPRSVIYSTLYNPTAPTKSPAAVLDHAVVLYFQAPHSYTGEDVLELQLHGGNAIVRSVLSALHHLGKTDAITSQEHSKLNLGLRYAEAGEFSKRAFQNGALDLTQIEGIRDSIDAETETQRQAALASSSGHLKRQYDSWRTQVVDSMALLTALIDFSEDSGDVGESASVLFTQAREKVATLLAEIGRHRGQIQKSQLIMDGIKLDLLGPPNAGKSFLLNRLAEREAAIVSDVPGTTRDVLEVPMDIGGYKLVLGDTAGLRKHENLTSSHSTSTETSIAHSAMRIEMEGIRRARERFKSSDIILAVVPISPTLKIPVDVAEEIRALEGKRIIVVLNKEDLLDNSTDKLELIEAYAVQLRVPSKHIILTSCVTTSGINELVSTIESECKDLVESGDETGSQLPPVAASQRVRDILDHEVVSGLENFMAIEDEHDVVIATEELRFAAEGIGKITGQGVGIEEVLGVVFGNFCIGK</sequence>